<dbReference type="SUPFAM" id="SSF46767">
    <property type="entry name" value="Methylated DNA-protein cysteine methyltransferase, C-terminal domain"/>
    <property type="match status" value="1"/>
</dbReference>
<dbReference type="RefSeq" id="WP_072746839.1">
    <property type="nucleotide sequence ID" value="NZ_FOHL01000001.1"/>
</dbReference>
<organism evidence="13 14">
    <name type="scientific">Oceanicella actignis</name>
    <dbReference type="NCBI Taxonomy" id="1189325"/>
    <lineage>
        <taxon>Bacteria</taxon>
        <taxon>Pseudomonadati</taxon>
        <taxon>Pseudomonadota</taxon>
        <taxon>Alphaproteobacteria</taxon>
        <taxon>Rhodobacterales</taxon>
        <taxon>Paracoccaceae</taxon>
        <taxon>Oceanicella</taxon>
    </lineage>
</organism>
<evidence type="ECO:0000256" key="1">
    <source>
        <dbReference type="ARBA" id="ARBA00001286"/>
    </source>
</evidence>
<feature type="region of interest" description="Disordered" evidence="11">
    <location>
        <begin position="1"/>
        <end position="22"/>
    </location>
</feature>
<reference evidence="13 14" key="1">
    <citation type="submission" date="2016-12" db="EMBL/GenBank/DDBJ databases">
        <authorList>
            <person name="Song W.-J."/>
            <person name="Kurnit D.M."/>
        </authorList>
    </citation>
    <scope>NUCLEOTIDE SEQUENCE [LARGE SCALE GENOMIC DNA]</scope>
    <source>
        <strain evidence="13 14">CGMCC 1.10808</strain>
    </source>
</reference>
<dbReference type="SMART" id="SM00342">
    <property type="entry name" value="HTH_ARAC"/>
    <property type="match status" value="1"/>
</dbReference>
<dbReference type="EMBL" id="FRDL01000003">
    <property type="protein sequence ID" value="SHN62291.1"/>
    <property type="molecule type" value="Genomic_DNA"/>
</dbReference>
<dbReference type="NCBIfam" id="TIGR00589">
    <property type="entry name" value="ogt"/>
    <property type="match status" value="1"/>
</dbReference>
<dbReference type="Gene3D" id="1.10.10.60">
    <property type="entry name" value="Homeodomain-like"/>
    <property type="match status" value="1"/>
</dbReference>
<evidence type="ECO:0000259" key="12">
    <source>
        <dbReference type="PROSITE" id="PS01124"/>
    </source>
</evidence>
<comment type="catalytic activity">
    <reaction evidence="10">
        <text>a 6-O-methyl-2'-deoxyguanosine in DNA + L-cysteinyl-[protein] = S-methyl-L-cysteinyl-[protein] + a 2'-deoxyguanosine in DNA</text>
        <dbReference type="Rhea" id="RHEA:24000"/>
        <dbReference type="Rhea" id="RHEA-COMP:10131"/>
        <dbReference type="Rhea" id="RHEA-COMP:10132"/>
        <dbReference type="Rhea" id="RHEA-COMP:11367"/>
        <dbReference type="Rhea" id="RHEA-COMP:11368"/>
        <dbReference type="ChEBI" id="CHEBI:29950"/>
        <dbReference type="ChEBI" id="CHEBI:82612"/>
        <dbReference type="ChEBI" id="CHEBI:85445"/>
        <dbReference type="ChEBI" id="CHEBI:85448"/>
        <dbReference type="EC" id="2.1.1.63"/>
    </reaction>
</comment>
<evidence type="ECO:0000256" key="10">
    <source>
        <dbReference type="ARBA" id="ARBA00049348"/>
    </source>
</evidence>
<dbReference type="GO" id="GO:0032259">
    <property type="term" value="P:methylation"/>
    <property type="evidence" value="ECO:0007669"/>
    <property type="project" value="UniProtKB-KW"/>
</dbReference>
<evidence type="ECO:0000256" key="4">
    <source>
        <dbReference type="ARBA" id="ARBA00022603"/>
    </source>
</evidence>
<keyword evidence="7" id="KW-0805">Transcription regulation</keyword>
<dbReference type="Proteomes" id="UP000184066">
    <property type="component" value="Unassembled WGS sequence"/>
</dbReference>
<dbReference type="SUPFAM" id="SSF53155">
    <property type="entry name" value="Methylated DNA-protein cysteine methyltransferase domain"/>
    <property type="match status" value="1"/>
</dbReference>
<evidence type="ECO:0000256" key="5">
    <source>
        <dbReference type="ARBA" id="ARBA00022679"/>
    </source>
</evidence>
<dbReference type="FunFam" id="1.10.10.10:FF:000214">
    <property type="entry name" value="Methylated-DNA--protein-cysteine methyltransferase"/>
    <property type="match status" value="1"/>
</dbReference>
<dbReference type="InterPro" id="IPR036217">
    <property type="entry name" value="MethylDNA_cys_MeTrfase_DNAb"/>
</dbReference>
<dbReference type="EC" id="2.1.1.63" evidence="3"/>
<dbReference type="GO" id="GO:0003908">
    <property type="term" value="F:methylated-DNA-[protein]-cysteine S-methyltransferase activity"/>
    <property type="evidence" value="ECO:0007669"/>
    <property type="project" value="UniProtKB-EC"/>
</dbReference>
<dbReference type="CDD" id="cd06445">
    <property type="entry name" value="ATase"/>
    <property type="match status" value="1"/>
</dbReference>
<evidence type="ECO:0000256" key="8">
    <source>
        <dbReference type="ARBA" id="ARBA00023163"/>
    </source>
</evidence>
<dbReference type="PROSITE" id="PS01124">
    <property type="entry name" value="HTH_ARAC_FAMILY_2"/>
    <property type="match status" value="1"/>
</dbReference>
<dbReference type="Gene3D" id="1.10.10.10">
    <property type="entry name" value="Winged helix-like DNA-binding domain superfamily/Winged helix DNA-binding domain"/>
    <property type="match status" value="1"/>
</dbReference>
<proteinExistence type="inferred from homology"/>
<evidence type="ECO:0000313" key="13">
    <source>
        <dbReference type="EMBL" id="SHN62291.1"/>
    </source>
</evidence>
<evidence type="ECO:0000256" key="3">
    <source>
        <dbReference type="ARBA" id="ARBA00011918"/>
    </source>
</evidence>
<keyword evidence="14" id="KW-1185">Reference proteome</keyword>
<dbReference type="InterPro" id="IPR018060">
    <property type="entry name" value="HTH_AraC"/>
</dbReference>
<dbReference type="OrthoDB" id="9802228at2"/>
<keyword evidence="8" id="KW-0804">Transcription</keyword>
<feature type="domain" description="HTH araC/xylS-type" evidence="12">
    <location>
        <begin position="34"/>
        <end position="131"/>
    </location>
</feature>
<evidence type="ECO:0000256" key="9">
    <source>
        <dbReference type="ARBA" id="ARBA00023204"/>
    </source>
</evidence>
<evidence type="ECO:0000256" key="11">
    <source>
        <dbReference type="SAM" id="MobiDB-lite"/>
    </source>
</evidence>
<dbReference type="InterPro" id="IPR036631">
    <property type="entry name" value="MGMT_N_sf"/>
</dbReference>
<evidence type="ECO:0000256" key="7">
    <source>
        <dbReference type="ARBA" id="ARBA00023015"/>
    </source>
</evidence>
<dbReference type="GO" id="GO:0003700">
    <property type="term" value="F:DNA-binding transcription factor activity"/>
    <property type="evidence" value="ECO:0007669"/>
    <property type="project" value="InterPro"/>
</dbReference>
<evidence type="ECO:0000313" key="14">
    <source>
        <dbReference type="Proteomes" id="UP000184066"/>
    </source>
</evidence>
<dbReference type="Gene3D" id="3.30.160.70">
    <property type="entry name" value="Methylated DNA-protein cysteine methyltransferase domain"/>
    <property type="match status" value="1"/>
</dbReference>
<dbReference type="InterPro" id="IPR014048">
    <property type="entry name" value="MethylDNA_cys_MeTrfase_DNA-bd"/>
</dbReference>
<protein>
    <recommendedName>
        <fullName evidence="3">methylated-DNA--[protein]-cysteine S-methyltransferase</fullName>
        <ecNumber evidence="3">2.1.1.63</ecNumber>
    </recommendedName>
</protein>
<dbReference type="GO" id="GO:0006281">
    <property type="term" value="P:DNA repair"/>
    <property type="evidence" value="ECO:0007669"/>
    <property type="project" value="UniProtKB-KW"/>
</dbReference>
<dbReference type="SUPFAM" id="SSF46689">
    <property type="entry name" value="Homeodomain-like"/>
    <property type="match status" value="1"/>
</dbReference>
<dbReference type="InterPro" id="IPR009057">
    <property type="entry name" value="Homeodomain-like_sf"/>
</dbReference>
<dbReference type="STRING" id="1189325.SAMN04488119_101271"/>
<comment type="catalytic activity">
    <reaction evidence="1">
        <text>a 4-O-methyl-thymidine in DNA + L-cysteinyl-[protein] = a thymidine in DNA + S-methyl-L-cysteinyl-[protein]</text>
        <dbReference type="Rhea" id="RHEA:53428"/>
        <dbReference type="Rhea" id="RHEA-COMP:10131"/>
        <dbReference type="Rhea" id="RHEA-COMP:10132"/>
        <dbReference type="Rhea" id="RHEA-COMP:13555"/>
        <dbReference type="Rhea" id="RHEA-COMP:13556"/>
        <dbReference type="ChEBI" id="CHEBI:29950"/>
        <dbReference type="ChEBI" id="CHEBI:82612"/>
        <dbReference type="ChEBI" id="CHEBI:137386"/>
        <dbReference type="ChEBI" id="CHEBI:137387"/>
        <dbReference type="EC" id="2.1.1.63"/>
    </reaction>
</comment>
<dbReference type="InterPro" id="IPR036388">
    <property type="entry name" value="WH-like_DNA-bd_sf"/>
</dbReference>
<keyword evidence="4 13" id="KW-0489">Methyltransferase</keyword>
<feature type="region of interest" description="Disordered" evidence="11">
    <location>
        <begin position="310"/>
        <end position="338"/>
    </location>
</feature>
<comment type="similarity">
    <text evidence="2">Belongs to the MGMT family.</text>
</comment>
<dbReference type="Pfam" id="PF12833">
    <property type="entry name" value="HTH_18"/>
    <property type="match status" value="1"/>
</dbReference>
<accession>A0A1M7SV12</accession>
<dbReference type="AlphaFoldDB" id="A0A1M7SV12"/>
<keyword evidence="6" id="KW-0227">DNA damage</keyword>
<dbReference type="PANTHER" id="PTHR10815">
    <property type="entry name" value="METHYLATED-DNA--PROTEIN-CYSTEINE METHYLTRANSFERASE"/>
    <property type="match status" value="1"/>
</dbReference>
<dbReference type="GO" id="GO:0043565">
    <property type="term" value="F:sequence-specific DNA binding"/>
    <property type="evidence" value="ECO:0007669"/>
    <property type="project" value="InterPro"/>
</dbReference>
<name>A0A1M7SV12_9RHOB</name>
<keyword evidence="5 13" id="KW-0808">Transferase</keyword>
<evidence type="ECO:0000256" key="2">
    <source>
        <dbReference type="ARBA" id="ARBA00008711"/>
    </source>
</evidence>
<feature type="compositionally biased region" description="Basic and acidic residues" evidence="11">
    <location>
        <begin position="320"/>
        <end position="329"/>
    </location>
</feature>
<dbReference type="Pfam" id="PF01035">
    <property type="entry name" value="DNA_binding_1"/>
    <property type="match status" value="1"/>
</dbReference>
<dbReference type="PANTHER" id="PTHR10815:SF13">
    <property type="entry name" value="METHYLATED-DNA--PROTEIN-CYSTEINE METHYLTRANSFERASE"/>
    <property type="match status" value="1"/>
</dbReference>
<gene>
    <name evidence="13" type="ORF">SAMN05216200_103272</name>
</gene>
<keyword evidence="9" id="KW-0234">DNA repair</keyword>
<evidence type="ECO:0000256" key="6">
    <source>
        <dbReference type="ARBA" id="ARBA00022763"/>
    </source>
</evidence>
<sequence>MTASPIATDSPPEPAHEADWPASERDRFRHGLAAQALRLIEETRAEQPSLDELARRMGLSPAHFHRLFTRHVGVSPKRYMQFLTLEHARRLLRERRSVLDAALESGLSGPGRLHDLFVRWEAMTPGEYAAGGEGLTIRWGWFDGPFGPTLAMATERGLCGMAFAAELGRDEAVRDMRARWPAARFVHDPAPLRHWVEAAFGMRGEARVHLIGAPFQIKVWEALLAVPAGHVTTYSDIARAVGRPGAARAVGNAVGRNPVSWLVPCHRALRKSGELGGYRWGLSVKRAMLAFESAELESRTAPAELAAGAVAVAQETGEEDSPRAADRAAPRGGGQGAR</sequence>